<dbReference type="GO" id="GO:0015031">
    <property type="term" value="P:protein transport"/>
    <property type="evidence" value="ECO:0007669"/>
    <property type="project" value="UniProtKB-KW"/>
</dbReference>
<dbReference type="GO" id="GO:0007030">
    <property type="term" value="P:Golgi organization"/>
    <property type="evidence" value="ECO:0007669"/>
    <property type="project" value="InterPro"/>
</dbReference>
<feature type="domain" description="Conserved oligomeric Golgi complex subunit 2 N-terminal" evidence="10">
    <location>
        <begin position="5"/>
        <end position="77"/>
    </location>
</feature>
<dbReference type="AlphaFoldDB" id="A0AB34JCA5"/>
<protein>
    <recommendedName>
        <fullName evidence="3">Conserved oligomeric Golgi complex subunit 2</fullName>
    </recommendedName>
    <alternativeName>
        <fullName evidence="8">Component of oligomeric Golgi complex 2</fullName>
    </alternativeName>
</protein>
<dbReference type="Pfam" id="PF06148">
    <property type="entry name" value="COG2_N"/>
    <property type="match status" value="1"/>
</dbReference>
<keyword evidence="6" id="KW-0333">Golgi apparatus</keyword>
<evidence type="ECO:0000256" key="8">
    <source>
        <dbReference type="ARBA" id="ARBA00031344"/>
    </source>
</evidence>
<keyword evidence="5" id="KW-0653">Protein transport</keyword>
<evidence type="ECO:0000256" key="4">
    <source>
        <dbReference type="ARBA" id="ARBA00022448"/>
    </source>
</evidence>
<feature type="compositionally biased region" description="Low complexity" evidence="9">
    <location>
        <begin position="713"/>
        <end position="730"/>
    </location>
</feature>
<evidence type="ECO:0000256" key="2">
    <source>
        <dbReference type="ARBA" id="ARBA00007603"/>
    </source>
</evidence>
<evidence type="ECO:0000313" key="12">
    <source>
        <dbReference type="EMBL" id="KAL1518545.1"/>
    </source>
</evidence>
<dbReference type="PANTHER" id="PTHR12961:SF0">
    <property type="entry name" value="CONSERVED OLIGOMERIC GOLGI COMPLEX SUBUNIT 2"/>
    <property type="match status" value="1"/>
</dbReference>
<comment type="caution">
    <text evidence="12">The sequence shown here is derived from an EMBL/GenBank/DDBJ whole genome shotgun (WGS) entry which is preliminary data.</text>
</comment>
<evidence type="ECO:0000256" key="3">
    <source>
        <dbReference type="ARBA" id="ARBA00020977"/>
    </source>
</evidence>
<evidence type="ECO:0000259" key="10">
    <source>
        <dbReference type="Pfam" id="PF06148"/>
    </source>
</evidence>
<dbReference type="GO" id="GO:0017119">
    <property type="term" value="C:Golgi transport complex"/>
    <property type="evidence" value="ECO:0007669"/>
    <property type="project" value="TreeGrafter"/>
</dbReference>
<feature type="domain" description="COG complex component COG2 C-terminal" evidence="11">
    <location>
        <begin position="358"/>
        <end position="682"/>
    </location>
</feature>
<keyword evidence="4" id="KW-0813">Transport</keyword>
<comment type="subcellular location">
    <subcellularLocation>
        <location evidence="1">Golgi apparatus membrane</location>
        <topology evidence="1">Peripheral membrane protein</topology>
    </subcellularLocation>
</comment>
<dbReference type="GO" id="GO:0006891">
    <property type="term" value="P:intra-Golgi vesicle-mediated transport"/>
    <property type="evidence" value="ECO:0007669"/>
    <property type="project" value="TreeGrafter"/>
</dbReference>
<evidence type="ECO:0000256" key="1">
    <source>
        <dbReference type="ARBA" id="ARBA00004395"/>
    </source>
</evidence>
<name>A0AB34JCA5_PRYPA</name>
<dbReference type="Proteomes" id="UP001515480">
    <property type="component" value="Unassembled WGS sequence"/>
</dbReference>
<gene>
    <name evidence="12" type="ORF">AB1Y20_002834</name>
</gene>
<keyword evidence="13" id="KW-1185">Reference proteome</keyword>
<reference evidence="12 13" key="1">
    <citation type="journal article" date="2024" name="Science">
        <title>Giant polyketide synthase enzymes in the biosynthesis of giant marine polyether toxins.</title>
        <authorList>
            <person name="Fallon T.R."/>
            <person name="Shende V.V."/>
            <person name="Wierzbicki I.H."/>
            <person name="Pendleton A.L."/>
            <person name="Watervoot N.F."/>
            <person name="Auber R.P."/>
            <person name="Gonzalez D.J."/>
            <person name="Wisecaver J.H."/>
            <person name="Moore B.S."/>
        </authorList>
    </citation>
    <scope>NUCLEOTIDE SEQUENCE [LARGE SCALE GENOMIC DNA]</scope>
    <source>
        <strain evidence="12 13">12B1</strain>
    </source>
</reference>
<evidence type="ECO:0000256" key="7">
    <source>
        <dbReference type="ARBA" id="ARBA00023136"/>
    </source>
</evidence>
<dbReference type="InterPro" id="IPR024602">
    <property type="entry name" value="COG_su2_N"/>
</dbReference>
<evidence type="ECO:0000313" key="13">
    <source>
        <dbReference type="Proteomes" id="UP001515480"/>
    </source>
</evidence>
<sequence>MAAVCFDRASFSADDFNAAKWVEEHRTRTTLSTLQSDLSAHDLSLRASLRDAMCAELPRFGSLSANISSAGKELSRLSAELAAHRDDVTHSASSVADALRSYSASVEAHARLGACIGQLRVLRRLAEALHHAEALLGHRPGESDVSRCESDELPAEEAGRLLSASIEYSRLAHLRRATAFAAAARASEARAEGVLDALLRRLRPALDGAMRSGDHEVVADVLRAFVEVGQAEQAEAWLCGEWVAPRLLPRLEAAAAADEPLVRLIEGVDELLRSDAVAPLLQPAVAALPLNLPCAIWAQICQFVMKRMPHVFGAGIPQAFHTAYLLLTGLQARFEALLPSASARRVLRAHVATVEFSRKLNLPIYFQLRVQQISKRLDAALTLQPATPAPPPRDDAKEGGAPSAAPADPPVPPLPDVRTPAALALAEAVLHCFSPSVFLKPLASRLLRLALQTIGRFSAWLLQLVPPPSPPLEAAVPSSPLPPDAAAPSLHSASHDLSFEVCVDASTLVGWLTDELEPALGSLLHLPEAHPLRAPCAAALREATDSLAAAAASLRLALIGQQAAVCSEPLAAVRGIPALYRMTGKPLPTAASGFVARVFQLFSAQLQALGRAPAELRTAWARAVAAAVTQQYLSLTVATLEKVANDEQALRRHIASKRPAAMAQTGGATDSDKIRAQLCLDVDAYGEHLTEAGIAAESLAAFEQLREAVRPAASVAAGDPPAADVPIGDASLATAAHPDSSISLDQLSDGAEQ</sequence>
<evidence type="ECO:0000259" key="11">
    <source>
        <dbReference type="Pfam" id="PF12022"/>
    </source>
</evidence>
<proteinExistence type="inferred from homology"/>
<dbReference type="InterPro" id="IPR024603">
    <property type="entry name" value="COG_complex_COG2_C"/>
</dbReference>
<evidence type="ECO:0000256" key="9">
    <source>
        <dbReference type="SAM" id="MobiDB-lite"/>
    </source>
</evidence>
<dbReference type="InterPro" id="IPR009316">
    <property type="entry name" value="COG2"/>
</dbReference>
<dbReference type="Pfam" id="PF12022">
    <property type="entry name" value="COG2_C"/>
    <property type="match status" value="1"/>
</dbReference>
<feature type="region of interest" description="Disordered" evidence="9">
    <location>
        <begin position="713"/>
        <end position="753"/>
    </location>
</feature>
<evidence type="ECO:0000256" key="6">
    <source>
        <dbReference type="ARBA" id="ARBA00023034"/>
    </source>
</evidence>
<accession>A0AB34JCA5</accession>
<dbReference type="GO" id="GO:0000139">
    <property type="term" value="C:Golgi membrane"/>
    <property type="evidence" value="ECO:0007669"/>
    <property type="project" value="UniProtKB-SubCell"/>
</dbReference>
<feature type="region of interest" description="Disordered" evidence="9">
    <location>
        <begin position="384"/>
        <end position="413"/>
    </location>
</feature>
<comment type="similarity">
    <text evidence="2">Belongs to the COG2 family.</text>
</comment>
<evidence type="ECO:0000256" key="5">
    <source>
        <dbReference type="ARBA" id="ARBA00022927"/>
    </source>
</evidence>
<keyword evidence="7" id="KW-0472">Membrane</keyword>
<dbReference type="PANTHER" id="PTHR12961">
    <property type="entry name" value="CONSERVED OLIGOMERIC GOLGI COMPLEX COMPONENT 2"/>
    <property type="match status" value="1"/>
</dbReference>
<organism evidence="12 13">
    <name type="scientific">Prymnesium parvum</name>
    <name type="common">Toxic golden alga</name>
    <dbReference type="NCBI Taxonomy" id="97485"/>
    <lineage>
        <taxon>Eukaryota</taxon>
        <taxon>Haptista</taxon>
        <taxon>Haptophyta</taxon>
        <taxon>Prymnesiophyceae</taxon>
        <taxon>Prymnesiales</taxon>
        <taxon>Prymnesiaceae</taxon>
        <taxon>Prymnesium</taxon>
    </lineage>
</organism>
<dbReference type="EMBL" id="JBGBPQ010000010">
    <property type="protein sequence ID" value="KAL1518545.1"/>
    <property type="molecule type" value="Genomic_DNA"/>
</dbReference>